<feature type="signal peptide" evidence="2">
    <location>
        <begin position="1"/>
        <end position="20"/>
    </location>
</feature>
<name>A0A8H5V6M7_GIBSU</name>
<dbReference type="Pfam" id="PF01822">
    <property type="entry name" value="WSC"/>
    <property type="match status" value="2"/>
</dbReference>
<dbReference type="OrthoDB" id="2019572at2759"/>
<protein>
    <recommendedName>
        <fullName evidence="3">WSC domain-containing protein</fullName>
    </recommendedName>
</protein>
<feature type="compositionally biased region" description="Basic and acidic residues" evidence="1">
    <location>
        <begin position="278"/>
        <end position="294"/>
    </location>
</feature>
<dbReference type="AlphaFoldDB" id="A0A8H5V6M7"/>
<dbReference type="Proteomes" id="UP000547976">
    <property type="component" value="Unassembled WGS sequence"/>
</dbReference>
<keyword evidence="2" id="KW-0732">Signal</keyword>
<evidence type="ECO:0000313" key="4">
    <source>
        <dbReference type="EMBL" id="KAF5610700.1"/>
    </source>
</evidence>
<feature type="chain" id="PRO_5034584547" description="WSC domain-containing protein" evidence="2">
    <location>
        <begin position="21"/>
        <end position="527"/>
    </location>
</feature>
<dbReference type="EMBL" id="JAAOAV010000026">
    <property type="protein sequence ID" value="KAF5610700.1"/>
    <property type="molecule type" value="Genomic_DNA"/>
</dbReference>
<keyword evidence="5" id="KW-1185">Reference proteome</keyword>
<dbReference type="GeneID" id="59315509"/>
<evidence type="ECO:0000256" key="2">
    <source>
        <dbReference type="SAM" id="SignalP"/>
    </source>
</evidence>
<organism evidence="4 5">
    <name type="scientific">Gibberella subglutinans</name>
    <name type="common">Fusarium subglutinans</name>
    <dbReference type="NCBI Taxonomy" id="42677"/>
    <lineage>
        <taxon>Eukaryota</taxon>
        <taxon>Fungi</taxon>
        <taxon>Dikarya</taxon>
        <taxon>Ascomycota</taxon>
        <taxon>Pezizomycotina</taxon>
        <taxon>Sordariomycetes</taxon>
        <taxon>Hypocreomycetidae</taxon>
        <taxon>Hypocreales</taxon>
        <taxon>Nectriaceae</taxon>
        <taxon>Fusarium</taxon>
        <taxon>Fusarium fujikuroi species complex</taxon>
    </lineage>
</organism>
<proteinExistence type="predicted"/>
<reference evidence="4 5" key="1">
    <citation type="submission" date="2020-05" db="EMBL/GenBank/DDBJ databases">
        <title>Identification and distribution of gene clusters putatively required for synthesis of sphingolipid metabolism inhibitors in phylogenetically diverse species of the filamentous fungus Fusarium.</title>
        <authorList>
            <person name="Kim H.-S."/>
            <person name="Busman M."/>
            <person name="Brown D.W."/>
            <person name="Divon H."/>
            <person name="Uhlig S."/>
            <person name="Proctor R.H."/>
        </authorList>
    </citation>
    <scope>NUCLEOTIDE SEQUENCE [LARGE SCALE GENOMIC DNA]</scope>
    <source>
        <strain evidence="4 5">NRRL 66333</strain>
    </source>
</reference>
<dbReference type="RefSeq" id="XP_036541549.1">
    <property type="nucleotide sequence ID" value="XM_036680791.1"/>
</dbReference>
<feature type="domain" description="WSC" evidence="3">
    <location>
        <begin position="379"/>
        <end position="473"/>
    </location>
</feature>
<feature type="region of interest" description="Disordered" evidence="1">
    <location>
        <begin position="275"/>
        <end position="314"/>
    </location>
</feature>
<dbReference type="PROSITE" id="PS51212">
    <property type="entry name" value="WSC"/>
    <property type="match status" value="3"/>
</dbReference>
<sequence length="527" mass="59449">MARLNLLHAALFFWVALVAAQSVKLDRLTHQGCFQGRQPLHFAFAGSSRTEKHLRECLKTCERKGQPLVAFGTDHCFCSDDVPLDIPSLDNDRCNVNCQNGLNDNCIRVPEGSVSKGEMLFNVFKIGPRQFNGPKRYAKGHGKLGKITAQGCYDVKARPSSPEHIRIVNYETRLECARFCAAEGKPLALIGAACYCVKSYPRFDLAAQLRKCYLPCFSDEDETCRRPYTYMPPYQRKNLERDYISVYDTGLGVDVEIDPSWPTDEEEDEIPKAFEMSKVSREAPETSEASKETASEPSDMDQPPKQPCHKAEYPSPLSHYFKDNNPAKCHHFCFQGEVGVTREHVQPSMPWKQFIPPANAYTVYDLGTSGKLPDDTKPPRQAEQCFEELPRKAELISVSEINKPREVCINKCRSAGKPVAFVFSFVCYCADVYPRAVVTQDRRNCNTPCEGEAEYSCGGLEGTKAFFSAYRTGHLGAEYSIGNEEDMSELLQLPYMEPLLGQATSHGCYAPYDRFLRLFLCVVYRYD</sequence>
<evidence type="ECO:0000256" key="1">
    <source>
        <dbReference type="SAM" id="MobiDB-lite"/>
    </source>
</evidence>
<gene>
    <name evidence="4" type="ORF">FSUBG_2961</name>
</gene>
<dbReference type="InterPro" id="IPR002889">
    <property type="entry name" value="WSC_carb-bd"/>
</dbReference>
<feature type="domain" description="WSC" evidence="3">
    <location>
        <begin position="146"/>
        <end position="237"/>
    </location>
</feature>
<comment type="caution">
    <text evidence="4">The sequence shown here is derived from an EMBL/GenBank/DDBJ whole genome shotgun (WGS) entry which is preliminary data.</text>
</comment>
<evidence type="ECO:0000313" key="5">
    <source>
        <dbReference type="Proteomes" id="UP000547976"/>
    </source>
</evidence>
<evidence type="ECO:0000259" key="3">
    <source>
        <dbReference type="PROSITE" id="PS51212"/>
    </source>
</evidence>
<accession>A0A8H5V6M7</accession>
<feature type="domain" description="WSC" evidence="3">
    <location>
        <begin position="27"/>
        <end position="127"/>
    </location>
</feature>